<reference evidence="1" key="1">
    <citation type="submission" date="2021-03" db="EMBL/GenBank/DDBJ databases">
        <title>Draft genome sequence of rust myrtle Austropuccinia psidii MF-1, a brazilian biotype.</title>
        <authorList>
            <person name="Quecine M.C."/>
            <person name="Pachon D.M.R."/>
            <person name="Bonatelli M.L."/>
            <person name="Correr F.H."/>
            <person name="Franceschini L.M."/>
            <person name="Leite T.F."/>
            <person name="Margarido G.R.A."/>
            <person name="Almeida C.A."/>
            <person name="Ferrarezi J.A."/>
            <person name="Labate C.A."/>
        </authorList>
    </citation>
    <scope>NUCLEOTIDE SEQUENCE</scope>
    <source>
        <strain evidence="1">MF-1</strain>
    </source>
</reference>
<proteinExistence type="predicted"/>
<keyword evidence="2" id="KW-1185">Reference proteome</keyword>
<name>A0A9Q3DR00_9BASI</name>
<dbReference type="EMBL" id="AVOT02019183">
    <property type="protein sequence ID" value="MBW0506587.1"/>
    <property type="molecule type" value="Genomic_DNA"/>
</dbReference>
<dbReference type="AlphaFoldDB" id="A0A9Q3DR00"/>
<accession>A0A9Q3DR00</accession>
<comment type="caution">
    <text evidence="1">The sequence shown here is derived from an EMBL/GenBank/DDBJ whole genome shotgun (WGS) entry which is preliminary data.</text>
</comment>
<organism evidence="1 2">
    <name type="scientific">Austropuccinia psidii MF-1</name>
    <dbReference type="NCBI Taxonomy" id="1389203"/>
    <lineage>
        <taxon>Eukaryota</taxon>
        <taxon>Fungi</taxon>
        <taxon>Dikarya</taxon>
        <taxon>Basidiomycota</taxon>
        <taxon>Pucciniomycotina</taxon>
        <taxon>Pucciniomycetes</taxon>
        <taxon>Pucciniales</taxon>
        <taxon>Sphaerophragmiaceae</taxon>
        <taxon>Austropuccinia</taxon>
    </lineage>
</organism>
<evidence type="ECO:0000313" key="1">
    <source>
        <dbReference type="EMBL" id="MBW0506587.1"/>
    </source>
</evidence>
<gene>
    <name evidence="1" type="ORF">O181_046302</name>
</gene>
<dbReference type="Proteomes" id="UP000765509">
    <property type="component" value="Unassembled WGS sequence"/>
</dbReference>
<protein>
    <submittedName>
        <fullName evidence="1">Uncharacterized protein</fullName>
    </submittedName>
</protein>
<evidence type="ECO:0000313" key="2">
    <source>
        <dbReference type="Proteomes" id="UP000765509"/>
    </source>
</evidence>
<sequence length="135" mass="15823">MYGIDIYNSKNTHITLATNKEKKFPFDIYQLSSQDPSEELLNQLKEGKFSSNLTSKRKLSVLKILMNNRPDFVIGEEPLGKIRGNDIEPYLDVERPYPPMLRRHPCPEILETRKETEKHVNEILDIYVIRRIGHN</sequence>